<dbReference type="PANTHER" id="PTHR48098:SF3">
    <property type="entry name" value="IRON(III) ENTEROBACTIN ESTERASE"/>
    <property type="match status" value="1"/>
</dbReference>
<evidence type="ECO:0000313" key="2">
    <source>
        <dbReference type="Proteomes" id="UP000199705"/>
    </source>
</evidence>
<accession>A0A1G7N0A5</accession>
<gene>
    <name evidence="1" type="ORF">SAMN05192573_10196</name>
</gene>
<dbReference type="InterPro" id="IPR050583">
    <property type="entry name" value="Mycobacterial_A85_antigen"/>
</dbReference>
<dbReference type="Proteomes" id="UP000199705">
    <property type="component" value="Unassembled WGS sequence"/>
</dbReference>
<keyword evidence="2" id="KW-1185">Reference proteome</keyword>
<dbReference type="Gene3D" id="3.40.50.1820">
    <property type="entry name" value="alpha/beta hydrolase"/>
    <property type="match status" value="1"/>
</dbReference>
<dbReference type="InterPro" id="IPR000801">
    <property type="entry name" value="Esterase-like"/>
</dbReference>
<dbReference type="SUPFAM" id="SSF53474">
    <property type="entry name" value="alpha/beta-Hydrolases"/>
    <property type="match status" value="1"/>
</dbReference>
<evidence type="ECO:0000313" key="1">
    <source>
        <dbReference type="EMBL" id="SDF67392.1"/>
    </source>
</evidence>
<dbReference type="AlphaFoldDB" id="A0A1G7N0A5"/>
<dbReference type="RefSeq" id="WP_091162216.1">
    <property type="nucleotide sequence ID" value="NZ_FNCG01000001.1"/>
</dbReference>
<dbReference type="STRING" id="551996.SAMN05192573_10196"/>
<reference evidence="2" key="1">
    <citation type="submission" date="2016-10" db="EMBL/GenBank/DDBJ databases">
        <authorList>
            <person name="Varghese N."/>
            <person name="Submissions S."/>
        </authorList>
    </citation>
    <scope>NUCLEOTIDE SEQUENCE [LARGE SCALE GENOMIC DNA]</scope>
    <source>
        <strain evidence="2">Gh-67</strain>
    </source>
</reference>
<dbReference type="PANTHER" id="PTHR48098">
    <property type="entry name" value="ENTEROCHELIN ESTERASE-RELATED"/>
    <property type="match status" value="1"/>
</dbReference>
<dbReference type="EMBL" id="FNCG01000001">
    <property type="protein sequence ID" value="SDF67392.1"/>
    <property type="molecule type" value="Genomic_DNA"/>
</dbReference>
<dbReference type="Pfam" id="PF00756">
    <property type="entry name" value="Esterase"/>
    <property type="match status" value="1"/>
</dbReference>
<dbReference type="InterPro" id="IPR029058">
    <property type="entry name" value="AB_hydrolase_fold"/>
</dbReference>
<proteinExistence type="predicted"/>
<organism evidence="1 2">
    <name type="scientific">Mucilaginibacter gossypii</name>
    <dbReference type="NCBI Taxonomy" id="551996"/>
    <lineage>
        <taxon>Bacteria</taxon>
        <taxon>Pseudomonadati</taxon>
        <taxon>Bacteroidota</taxon>
        <taxon>Sphingobacteriia</taxon>
        <taxon>Sphingobacteriales</taxon>
        <taxon>Sphingobacteriaceae</taxon>
        <taxon>Mucilaginibacter</taxon>
    </lineage>
</organism>
<name>A0A1G7N0A5_9SPHI</name>
<protein>
    <submittedName>
        <fullName evidence="1">Esterase/lipase superfamily enzyme</fullName>
    </submittedName>
</protein>
<sequence length="242" mass="28462">MKREYHKWFSPSLQRNMELLVFGHAGASVLFFPTRTARFYDYEDWKVIEALRSKIEAGHLQVYCVDSIDRESFYNEFSHPYHRMERHLHYEQYILQEVVPLMKTLNAAGSIISAGCSMGAYHAVNIAFKHPSVFVKVVGMSGRYDITQAMGNFRDLLDGYRDENVYFNMPNQFLNNLHSPEIIDQIKRLQIILAVGEEDAFLEDNKYLSTVLASKGIQNSLYIWHEEAHRARYWRKMVQLYF</sequence>